<evidence type="ECO:0000256" key="3">
    <source>
        <dbReference type="SAM" id="SignalP"/>
    </source>
</evidence>
<evidence type="ECO:0000313" key="5">
    <source>
        <dbReference type="Proteomes" id="UP001519460"/>
    </source>
</evidence>
<evidence type="ECO:0000256" key="2">
    <source>
        <dbReference type="SAM" id="Phobius"/>
    </source>
</evidence>
<dbReference type="Proteomes" id="UP001519460">
    <property type="component" value="Unassembled WGS sequence"/>
</dbReference>
<feature type="chain" id="PRO_5044870167" evidence="3">
    <location>
        <begin position="23"/>
        <end position="433"/>
    </location>
</feature>
<evidence type="ECO:0000256" key="1">
    <source>
        <dbReference type="SAM" id="MobiDB-lite"/>
    </source>
</evidence>
<feature type="region of interest" description="Disordered" evidence="1">
    <location>
        <begin position="168"/>
        <end position="433"/>
    </location>
</feature>
<dbReference type="EMBL" id="JACVVK020000061">
    <property type="protein sequence ID" value="KAK7497160.1"/>
    <property type="molecule type" value="Genomic_DNA"/>
</dbReference>
<feature type="compositionally biased region" description="Low complexity" evidence="1">
    <location>
        <begin position="326"/>
        <end position="336"/>
    </location>
</feature>
<keyword evidence="2" id="KW-0472">Membrane</keyword>
<sequence length="433" mass="46178">MAKDILHLTVTGVLAMFLVCSAALKIRGCTNNILDVLEPGPHEIYCDGVGTDGRINWTITSMDSKPVKNEATAENGIYRLSLNNAVGSVDVYVKLGLTDEASLEQSQGVPAGAIAGGVAVAAVVIIVIVTIVVIFLRRKKPSERHKKQNTNADDEGFEEHINAVYGMEDTSEEDPKEKQKPPIKPTAVAWRISADKRETDTLQEEEINAGYSSVSTGRNQQPTIMPSRDNLNGDESVESDENGTYSSVDDGSRMVHADRASQPQLSSQDAGDYATVGAEGEQGRAEGPRGDVYENSGTARRGPAGDVYTVVDKTKKRGPTSNDTGSSPAASAQSPSTGIIGPSRDVYAQVNKNTANDGRDASGIGTKVEPDPYEDVGLSSSPESPSSTSDAQNITTTQTTETDDEYNTLRFEDNRPMRGAEAGDAEYSHIGFI</sequence>
<evidence type="ECO:0000313" key="4">
    <source>
        <dbReference type="EMBL" id="KAK7497160.1"/>
    </source>
</evidence>
<feature type="compositionally biased region" description="Basic and acidic residues" evidence="1">
    <location>
        <begin position="250"/>
        <end position="259"/>
    </location>
</feature>
<gene>
    <name evidence="4" type="ORF">BaRGS_00011690</name>
</gene>
<proteinExistence type="predicted"/>
<protein>
    <submittedName>
        <fullName evidence="4">Uncharacterized protein</fullName>
    </submittedName>
</protein>
<feature type="signal peptide" evidence="3">
    <location>
        <begin position="1"/>
        <end position="22"/>
    </location>
</feature>
<feature type="compositionally biased region" description="Low complexity" evidence="1">
    <location>
        <begin position="379"/>
        <end position="400"/>
    </location>
</feature>
<reference evidence="4 5" key="1">
    <citation type="journal article" date="2023" name="Sci. Data">
        <title>Genome assembly of the Korean intertidal mud-creeper Batillaria attramentaria.</title>
        <authorList>
            <person name="Patra A.K."/>
            <person name="Ho P.T."/>
            <person name="Jun S."/>
            <person name="Lee S.J."/>
            <person name="Kim Y."/>
            <person name="Won Y.J."/>
        </authorList>
    </citation>
    <scope>NUCLEOTIDE SEQUENCE [LARGE SCALE GENOMIC DNA]</scope>
    <source>
        <strain evidence="4">Wonlab-2016</strain>
    </source>
</reference>
<accession>A0ABD0LCQ1</accession>
<feature type="transmembrane region" description="Helical" evidence="2">
    <location>
        <begin position="113"/>
        <end position="136"/>
    </location>
</feature>
<keyword evidence="2" id="KW-1133">Transmembrane helix</keyword>
<keyword evidence="2" id="KW-0812">Transmembrane</keyword>
<feature type="compositionally biased region" description="Polar residues" evidence="1">
    <location>
        <begin position="210"/>
        <end position="224"/>
    </location>
</feature>
<comment type="caution">
    <text evidence="4">The sequence shown here is derived from an EMBL/GenBank/DDBJ whole genome shotgun (WGS) entry which is preliminary data.</text>
</comment>
<keyword evidence="5" id="KW-1185">Reference proteome</keyword>
<organism evidence="4 5">
    <name type="scientific">Batillaria attramentaria</name>
    <dbReference type="NCBI Taxonomy" id="370345"/>
    <lineage>
        <taxon>Eukaryota</taxon>
        <taxon>Metazoa</taxon>
        <taxon>Spiralia</taxon>
        <taxon>Lophotrochozoa</taxon>
        <taxon>Mollusca</taxon>
        <taxon>Gastropoda</taxon>
        <taxon>Caenogastropoda</taxon>
        <taxon>Sorbeoconcha</taxon>
        <taxon>Cerithioidea</taxon>
        <taxon>Batillariidae</taxon>
        <taxon>Batillaria</taxon>
    </lineage>
</organism>
<feature type="compositionally biased region" description="Basic and acidic residues" evidence="1">
    <location>
        <begin position="281"/>
        <end position="292"/>
    </location>
</feature>
<keyword evidence="3" id="KW-0732">Signal</keyword>
<name>A0ABD0LCQ1_9CAEN</name>
<dbReference type="AlphaFoldDB" id="A0ABD0LCQ1"/>